<dbReference type="GO" id="GO:0030267">
    <property type="term" value="F:glyoxylate reductase (NADPH) activity"/>
    <property type="evidence" value="ECO:0007669"/>
    <property type="project" value="UniProtKB-EC"/>
</dbReference>
<evidence type="ECO:0000259" key="7">
    <source>
        <dbReference type="Pfam" id="PF02826"/>
    </source>
</evidence>
<dbReference type="SUPFAM" id="SSF52283">
    <property type="entry name" value="Formate/glycerate dehydrogenase catalytic domain-like"/>
    <property type="match status" value="1"/>
</dbReference>
<keyword evidence="1" id="KW-0521">NADP</keyword>
<dbReference type="GO" id="GO:0016618">
    <property type="term" value="F:hydroxypyruvate reductase [NAD(P)H] activity"/>
    <property type="evidence" value="ECO:0007669"/>
    <property type="project" value="UniProtKB-ARBA"/>
</dbReference>
<accession>A0A396H6M8</accession>
<feature type="domain" description="D-isomer specific 2-hydroxyacid dehydrogenase NAD-binding" evidence="7">
    <location>
        <begin position="136"/>
        <end position="258"/>
    </location>
</feature>
<evidence type="ECO:0000256" key="5">
    <source>
        <dbReference type="RuleBase" id="RU003719"/>
    </source>
</evidence>
<dbReference type="GO" id="GO:0009853">
    <property type="term" value="P:photorespiration"/>
    <property type="evidence" value="ECO:0007669"/>
    <property type="project" value="UniProtKB-ARBA"/>
</dbReference>
<dbReference type="InterPro" id="IPR036291">
    <property type="entry name" value="NAD(P)-bd_dom_sf"/>
</dbReference>
<comment type="similarity">
    <text evidence="5">Belongs to the D-isomer specific 2-hydroxyacid dehydrogenase family.</text>
</comment>
<comment type="caution">
    <text evidence="8">The sequence shown here is derived from an EMBL/GenBank/DDBJ whole genome shotgun (WGS) entry which is preliminary data.</text>
</comment>
<dbReference type="AlphaFoldDB" id="A0A396H6M8"/>
<dbReference type="Proteomes" id="UP000265566">
    <property type="component" value="Chromosome 7"/>
</dbReference>
<dbReference type="Pfam" id="PF00389">
    <property type="entry name" value="2-Hacid_dh"/>
    <property type="match status" value="1"/>
</dbReference>
<dbReference type="Gene3D" id="3.40.50.720">
    <property type="entry name" value="NAD(P)-binding Rossmann-like Domain"/>
    <property type="match status" value="2"/>
</dbReference>
<proteinExistence type="inferred from homology"/>
<dbReference type="EC" id="1.1.1.79" evidence="4"/>
<organism evidence="8 9">
    <name type="scientific">Medicago truncatula</name>
    <name type="common">Barrel medic</name>
    <name type="synonym">Medicago tribuloides</name>
    <dbReference type="NCBI Taxonomy" id="3880"/>
    <lineage>
        <taxon>Eukaryota</taxon>
        <taxon>Viridiplantae</taxon>
        <taxon>Streptophyta</taxon>
        <taxon>Embryophyta</taxon>
        <taxon>Tracheophyta</taxon>
        <taxon>Spermatophyta</taxon>
        <taxon>Magnoliopsida</taxon>
        <taxon>eudicotyledons</taxon>
        <taxon>Gunneridae</taxon>
        <taxon>Pentapetalae</taxon>
        <taxon>rosids</taxon>
        <taxon>fabids</taxon>
        <taxon>Fabales</taxon>
        <taxon>Fabaceae</taxon>
        <taxon>Papilionoideae</taxon>
        <taxon>50 kb inversion clade</taxon>
        <taxon>NPAAA clade</taxon>
        <taxon>Hologalegina</taxon>
        <taxon>IRL clade</taxon>
        <taxon>Trifolieae</taxon>
        <taxon>Medicago</taxon>
    </lineage>
</organism>
<keyword evidence="2 5" id="KW-0560">Oxidoreductase</keyword>
<dbReference type="FunFam" id="3.40.50.720:FF:000213">
    <property type="entry name" value="Putative 2-hydroxyacid dehydrogenase"/>
    <property type="match status" value="1"/>
</dbReference>
<sequence length="292" mass="32385">MSPQNYSLSKPWNVNSLTLEQFMVENQYDPSMFQALIFCPLCPLPINKMVFQLLPCLKVVVTTSTGVNHIDLSECQCRGIQVANVGSLYSEDVADVAVALLIGVLTSIVAADRFVRATMQFDFPQASYSKEALAWKVAKRLEAFGCIILYLSRKKKPFITYPFYSNMLELASNSDALVLCCPLNEETRHMVNKEVMLALGNKGVIVNVGRWSLIDEELVNCLIEGHIGGAGLDVFENEPNVPQQLLVLDNVILSPHNAAFTNETFMAATQLVEDNLEAFFSNKSPVTPIKLN</sequence>
<evidence type="ECO:0000259" key="6">
    <source>
        <dbReference type="Pfam" id="PF00389"/>
    </source>
</evidence>
<dbReference type="InterPro" id="IPR006140">
    <property type="entry name" value="D-isomer_DH_NAD-bd"/>
</dbReference>
<evidence type="ECO:0000256" key="2">
    <source>
        <dbReference type="ARBA" id="ARBA00023002"/>
    </source>
</evidence>
<evidence type="ECO:0000256" key="1">
    <source>
        <dbReference type="ARBA" id="ARBA00022857"/>
    </source>
</evidence>
<dbReference type="Gramene" id="rna41356">
    <property type="protein sequence ID" value="RHN46825.1"/>
    <property type="gene ID" value="gene41356"/>
</dbReference>
<dbReference type="PANTHER" id="PTHR10996">
    <property type="entry name" value="2-HYDROXYACID DEHYDROGENASE-RELATED"/>
    <property type="match status" value="1"/>
</dbReference>
<dbReference type="SUPFAM" id="SSF51735">
    <property type="entry name" value="NAD(P)-binding Rossmann-fold domains"/>
    <property type="match status" value="1"/>
</dbReference>
<evidence type="ECO:0000313" key="8">
    <source>
        <dbReference type="EMBL" id="RHN46825.1"/>
    </source>
</evidence>
<reference evidence="9" key="1">
    <citation type="journal article" date="2018" name="Nat. Plants">
        <title>Whole-genome landscape of Medicago truncatula symbiotic genes.</title>
        <authorList>
            <person name="Pecrix Y."/>
            <person name="Staton S.E."/>
            <person name="Sallet E."/>
            <person name="Lelandais-Briere C."/>
            <person name="Moreau S."/>
            <person name="Carrere S."/>
            <person name="Blein T."/>
            <person name="Jardinaud M.F."/>
            <person name="Latrasse D."/>
            <person name="Zouine M."/>
            <person name="Zahm M."/>
            <person name="Kreplak J."/>
            <person name="Mayjonade B."/>
            <person name="Satge C."/>
            <person name="Perez M."/>
            <person name="Cauet S."/>
            <person name="Marande W."/>
            <person name="Chantry-Darmon C."/>
            <person name="Lopez-Roques C."/>
            <person name="Bouchez O."/>
            <person name="Berard A."/>
            <person name="Debelle F."/>
            <person name="Munos S."/>
            <person name="Bendahmane A."/>
            <person name="Berges H."/>
            <person name="Niebel A."/>
            <person name="Buitink J."/>
            <person name="Frugier F."/>
            <person name="Benhamed M."/>
            <person name="Crespi M."/>
            <person name="Gouzy J."/>
            <person name="Gamas P."/>
        </authorList>
    </citation>
    <scope>NUCLEOTIDE SEQUENCE [LARGE SCALE GENOMIC DNA]</scope>
    <source>
        <strain evidence="9">cv. Jemalong A17</strain>
    </source>
</reference>
<dbReference type="InterPro" id="IPR006139">
    <property type="entry name" value="D-isomer_2_OHA_DH_cat_dom"/>
</dbReference>
<dbReference type="InterPro" id="IPR050223">
    <property type="entry name" value="D-isomer_2-hydroxyacid_DH"/>
</dbReference>
<dbReference type="PANTHER" id="PTHR10996:SF234">
    <property type="entry name" value="D-GLYCERATE DEHYDROGENASE_HYDROXYPYRUVATE REDUCTASE"/>
    <property type="match status" value="1"/>
</dbReference>
<name>A0A396H6M8_MEDTR</name>
<evidence type="ECO:0000256" key="4">
    <source>
        <dbReference type="ARBA" id="ARBA00066661"/>
    </source>
</evidence>
<protein>
    <recommendedName>
        <fullName evidence="4">glyoxylate reductase (NADP(+))</fullName>
        <ecNumber evidence="4">1.1.1.79</ecNumber>
    </recommendedName>
</protein>
<gene>
    <name evidence="8" type="ORF">MtrunA17_Chr7g0246361</name>
</gene>
<keyword evidence="3" id="KW-0520">NAD</keyword>
<feature type="domain" description="D-isomer specific 2-hydroxyacid dehydrogenase catalytic" evidence="6">
    <location>
        <begin position="45"/>
        <end position="289"/>
    </location>
</feature>
<dbReference type="GO" id="GO:0051287">
    <property type="term" value="F:NAD binding"/>
    <property type="evidence" value="ECO:0007669"/>
    <property type="project" value="InterPro"/>
</dbReference>
<evidence type="ECO:0000313" key="9">
    <source>
        <dbReference type="Proteomes" id="UP000265566"/>
    </source>
</evidence>
<dbReference type="EMBL" id="PSQE01000007">
    <property type="protein sequence ID" value="RHN46825.1"/>
    <property type="molecule type" value="Genomic_DNA"/>
</dbReference>
<dbReference type="Pfam" id="PF02826">
    <property type="entry name" value="2-Hacid_dh_C"/>
    <property type="match status" value="1"/>
</dbReference>
<evidence type="ECO:0000256" key="3">
    <source>
        <dbReference type="ARBA" id="ARBA00023027"/>
    </source>
</evidence>